<dbReference type="GO" id="GO:0016787">
    <property type="term" value="F:hydrolase activity"/>
    <property type="evidence" value="ECO:0007669"/>
    <property type="project" value="UniProtKB-KW"/>
</dbReference>
<evidence type="ECO:0000259" key="1">
    <source>
        <dbReference type="PROSITE" id="PS51832"/>
    </source>
</evidence>
<dbReference type="Proteomes" id="UP000366051">
    <property type="component" value="Chromosome"/>
</dbReference>
<dbReference type="InterPro" id="IPR006674">
    <property type="entry name" value="HD_domain"/>
</dbReference>
<sequence length="405" mass="45982">MNAIFSFNVTRLLAALSMSLDYTREGLTSHHRRVTYIALSLGQKMNLSSEKMYTLFCASTLHDIGAITFADKHKLANIEIVSPEVHCEKGYQFLKGMSQFHHSALIIRHHHHRWNQPAPDIDSDLLTLSYLIHLADRIEVLLTPSYILSQRKCVIDKIRKLFGSYFPPEYEDLLLETVKKESFWLDLESIYLDNIIENMLIPTPHIEMRSQEIKDIASIFASIIDSKSRFTHRHSSLVCATSKELARLAGFSGEQTAQMEVAGLLHDLGKLSVPESILEKQGSLTPEEYDFIKQHTYHTYHILNHIPGFSTIAEWAAYHHERLDGCGYPFHIDGASLSTGSRIVAVADIFSALAEDRPYRLGMKQEKITDILQKMVKGKGIDGDLATLLLDHYDTFDHLKNSLSS</sequence>
<dbReference type="OrthoDB" id="9804747at2"/>
<dbReference type="SMART" id="SM00471">
    <property type="entry name" value="HDc"/>
    <property type="match status" value="2"/>
</dbReference>
<dbReference type="AlphaFoldDB" id="A0A5Q2MYV5"/>
<dbReference type="SUPFAM" id="SSF109604">
    <property type="entry name" value="HD-domain/PDEase-like"/>
    <property type="match status" value="2"/>
</dbReference>
<dbReference type="CDD" id="cd00077">
    <property type="entry name" value="HDc"/>
    <property type="match status" value="2"/>
</dbReference>
<dbReference type="PANTHER" id="PTHR43155:SF1">
    <property type="entry name" value="3'3'-CGAMP-SPECIFIC PHOSPHODIESTERASE 1"/>
    <property type="match status" value="1"/>
</dbReference>
<dbReference type="PROSITE" id="PS51832">
    <property type="entry name" value="HD_GYP"/>
    <property type="match status" value="1"/>
</dbReference>
<keyword evidence="3" id="KW-1185">Reference proteome</keyword>
<keyword evidence="2" id="KW-0378">Hydrolase</keyword>
<feature type="domain" description="HD-GYP" evidence="1">
    <location>
        <begin position="209"/>
        <end position="405"/>
    </location>
</feature>
<protein>
    <submittedName>
        <fullName evidence="2">Metal-dependent phosphohydrolase, HD subdomain</fullName>
    </submittedName>
</protein>
<organism evidence="2 3">
    <name type="scientific">Heliorestis convoluta</name>
    <dbReference type="NCBI Taxonomy" id="356322"/>
    <lineage>
        <taxon>Bacteria</taxon>
        <taxon>Bacillati</taxon>
        <taxon>Bacillota</taxon>
        <taxon>Clostridia</taxon>
        <taxon>Eubacteriales</taxon>
        <taxon>Heliobacteriaceae</taxon>
        <taxon>Heliorestis</taxon>
    </lineage>
</organism>
<name>A0A5Q2MYV5_9FIRM</name>
<proteinExistence type="predicted"/>
<gene>
    <name evidence="2" type="ORF">FTV88_1019</name>
</gene>
<dbReference type="Pfam" id="PF01966">
    <property type="entry name" value="HD"/>
    <property type="match status" value="1"/>
</dbReference>
<evidence type="ECO:0000313" key="2">
    <source>
        <dbReference type="EMBL" id="QGG47171.1"/>
    </source>
</evidence>
<dbReference type="InterPro" id="IPR037522">
    <property type="entry name" value="HD_GYP_dom"/>
</dbReference>
<dbReference type="EMBL" id="CP045875">
    <property type="protein sequence ID" value="QGG47171.1"/>
    <property type="molecule type" value="Genomic_DNA"/>
</dbReference>
<dbReference type="Gene3D" id="1.10.3210.10">
    <property type="entry name" value="Hypothetical protein af1432"/>
    <property type="match status" value="2"/>
</dbReference>
<dbReference type="InterPro" id="IPR003607">
    <property type="entry name" value="HD/PDEase_dom"/>
</dbReference>
<dbReference type="KEGG" id="hcv:FTV88_1019"/>
<dbReference type="Pfam" id="PF13487">
    <property type="entry name" value="HD_5"/>
    <property type="match status" value="1"/>
</dbReference>
<reference evidence="3" key="1">
    <citation type="submission" date="2019-11" db="EMBL/GenBank/DDBJ databases">
        <title>Genome sequence of Heliorestis convoluta strain HH, an alkaliphilic and minimalistic phototrophic bacterium from a soda lake in Egypt.</title>
        <authorList>
            <person name="Dewey E.D."/>
            <person name="Stokes L.M."/>
            <person name="Burchell B.M."/>
            <person name="Shaffer K.N."/>
            <person name="Huntington A.M."/>
            <person name="Baker J.M."/>
            <person name="Nadendla S."/>
            <person name="Giglio M.G."/>
            <person name="Touchman J.W."/>
            <person name="Blankenship R.E."/>
            <person name="Madigan M.T."/>
            <person name="Sattley W.M."/>
        </authorList>
    </citation>
    <scope>NUCLEOTIDE SEQUENCE [LARGE SCALE GENOMIC DNA]</scope>
    <source>
        <strain evidence="3">HH</strain>
    </source>
</reference>
<dbReference type="PANTHER" id="PTHR43155">
    <property type="entry name" value="CYCLIC DI-GMP PHOSPHODIESTERASE PA4108-RELATED"/>
    <property type="match status" value="1"/>
</dbReference>
<accession>A0A5Q2MYV5</accession>
<evidence type="ECO:0000313" key="3">
    <source>
        <dbReference type="Proteomes" id="UP000366051"/>
    </source>
</evidence>
<dbReference type="RefSeq" id="WP_153724608.1">
    <property type="nucleotide sequence ID" value="NZ_CP045875.1"/>
</dbReference>